<comment type="caution">
    <text evidence="8">The sequence shown here is derived from an EMBL/GenBank/DDBJ whole genome shotgun (WGS) entry which is preliminary data.</text>
</comment>
<feature type="transmembrane region" description="Helical" evidence="7">
    <location>
        <begin position="335"/>
        <end position="353"/>
    </location>
</feature>
<dbReference type="AlphaFoldDB" id="A0A2W5TCY5"/>
<evidence type="ECO:0000313" key="8">
    <source>
        <dbReference type="EMBL" id="PZR13329.1"/>
    </source>
</evidence>
<evidence type="ECO:0000313" key="9">
    <source>
        <dbReference type="Proteomes" id="UP000249061"/>
    </source>
</evidence>
<evidence type="ECO:0000256" key="4">
    <source>
        <dbReference type="ARBA" id="ARBA00022692"/>
    </source>
</evidence>
<dbReference type="PANTHER" id="PTHR30589">
    <property type="entry name" value="PROLIPOPROTEIN DIACYLGLYCERYL TRANSFERASE"/>
    <property type="match status" value="1"/>
</dbReference>
<feature type="transmembrane region" description="Helical" evidence="7">
    <location>
        <begin position="99"/>
        <end position="117"/>
    </location>
</feature>
<accession>A0A2W5TCY5</accession>
<sequence length="416" mass="45346">MLPVLYRFVFSSDFSRIMLYLAALGLVVYAARNGWNTAVGPEGKDGKPTEPTKDDRRNRAIMFGAGGLGLAALGMYYALPKVPLTNIVGKNEGIPLHTYGIMIGLGFITAVTVASWMAVREWPGATGLLRRDQLFDLAFYVFIGGIVGSRVLFVMVNWKDYAANPLSMFSLGGGLVFYGGLIGATIASIWYARNNGIEFMRLADLAIPTVSLGQAFGRLGCFSAGCCWGDVTTHAKAPFAVEFPGPGAQNIFGQVGGTPSLAYSSMAEDSRWVIESTGEVFTQHVDGAVRISQWAAEHGHTLPVHPTQLYESLGQIVLFAVLMTARRWRRFHGQIFAMWLMCYAVLRTSVELFRGDLERGTIHGLIPSIPLGAWYNISTSQFISIAMFSFGAYLLVKNLRDLKAQPQVDLTALTAA</sequence>
<dbReference type="NCBIfam" id="TIGR00544">
    <property type="entry name" value="lgt"/>
    <property type="match status" value="1"/>
</dbReference>
<keyword evidence="4 7" id="KW-0812">Transmembrane</keyword>
<evidence type="ECO:0000256" key="7">
    <source>
        <dbReference type="HAMAP-Rule" id="MF_01147"/>
    </source>
</evidence>
<name>A0A2W5TCY5_9BACT</name>
<comment type="catalytic activity">
    <reaction evidence="7">
        <text>L-cysteinyl-[prolipoprotein] + a 1,2-diacyl-sn-glycero-3-phospho-(1'-sn-glycerol) = an S-1,2-diacyl-sn-glyceryl-L-cysteinyl-[prolipoprotein] + sn-glycerol 1-phosphate + H(+)</text>
        <dbReference type="Rhea" id="RHEA:56712"/>
        <dbReference type="Rhea" id="RHEA-COMP:14679"/>
        <dbReference type="Rhea" id="RHEA-COMP:14680"/>
        <dbReference type="ChEBI" id="CHEBI:15378"/>
        <dbReference type="ChEBI" id="CHEBI:29950"/>
        <dbReference type="ChEBI" id="CHEBI:57685"/>
        <dbReference type="ChEBI" id="CHEBI:64716"/>
        <dbReference type="ChEBI" id="CHEBI:140658"/>
        <dbReference type="EC" id="2.5.1.145"/>
    </reaction>
</comment>
<dbReference type="EMBL" id="QFQP01000010">
    <property type="protein sequence ID" value="PZR13329.1"/>
    <property type="molecule type" value="Genomic_DNA"/>
</dbReference>
<feature type="transmembrane region" description="Helical" evidence="7">
    <location>
        <begin position="137"/>
        <end position="156"/>
    </location>
</feature>
<feature type="transmembrane region" description="Helical" evidence="7">
    <location>
        <begin position="14"/>
        <end position="31"/>
    </location>
</feature>
<dbReference type="GO" id="GO:0008961">
    <property type="term" value="F:phosphatidylglycerol-prolipoprotein diacylglyceryl transferase activity"/>
    <property type="evidence" value="ECO:0007669"/>
    <property type="project" value="UniProtKB-UniRule"/>
</dbReference>
<dbReference type="HAMAP" id="MF_01147">
    <property type="entry name" value="Lgt"/>
    <property type="match status" value="1"/>
</dbReference>
<keyword evidence="5 7" id="KW-1133">Transmembrane helix</keyword>
<dbReference type="GO" id="GO:0042158">
    <property type="term" value="P:lipoprotein biosynthetic process"/>
    <property type="evidence" value="ECO:0007669"/>
    <property type="project" value="UniProtKB-UniRule"/>
</dbReference>
<keyword evidence="3 7" id="KW-0808">Transferase</keyword>
<dbReference type="UniPathway" id="UPA00664"/>
<protein>
    <recommendedName>
        <fullName evidence="7">Phosphatidylglycerol--prolipoprotein diacylglyceryl transferase</fullName>
        <ecNumber evidence="7">2.5.1.145</ecNumber>
    </recommendedName>
</protein>
<evidence type="ECO:0000256" key="2">
    <source>
        <dbReference type="ARBA" id="ARBA00022475"/>
    </source>
</evidence>
<comment type="similarity">
    <text evidence="1 7">Belongs to the Lgt family.</text>
</comment>
<comment type="subcellular location">
    <subcellularLocation>
        <location evidence="7">Cell membrane</location>
        <topology evidence="7">Multi-pass membrane protein</topology>
    </subcellularLocation>
</comment>
<gene>
    <name evidence="7 8" type="primary">lgt</name>
    <name evidence="8" type="ORF">DI536_13685</name>
</gene>
<keyword evidence="6 7" id="KW-0472">Membrane</keyword>
<dbReference type="Proteomes" id="UP000249061">
    <property type="component" value="Unassembled WGS sequence"/>
</dbReference>
<evidence type="ECO:0000256" key="1">
    <source>
        <dbReference type="ARBA" id="ARBA00007150"/>
    </source>
</evidence>
<feature type="transmembrane region" description="Helical" evidence="7">
    <location>
        <begin position="60"/>
        <end position="79"/>
    </location>
</feature>
<comment type="pathway">
    <text evidence="7">Protein modification; lipoprotein biosynthesis (diacylglyceryl transfer).</text>
</comment>
<evidence type="ECO:0000256" key="6">
    <source>
        <dbReference type="ARBA" id="ARBA00023136"/>
    </source>
</evidence>
<dbReference type="GO" id="GO:0005886">
    <property type="term" value="C:plasma membrane"/>
    <property type="evidence" value="ECO:0007669"/>
    <property type="project" value="UniProtKB-SubCell"/>
</dbReference>
<evidence type="ECO:0000256" key="5">
    <source>
        <dbReference type="ARBA" id="ARBA00022989"/>
    </source>
</evidence>
<organism evidence="8 9">
    <name type="scientific">Archangium gephyra</name>
    <dbReference type="NCBI Taxonomy" id="48"/>
    <lineage>
        <taxon>Bacteria</taxon>
        <taxon>Pseudomonadati</taxon>
        <taxon>Myxococcota</taxon>
        <taxon>Myxococcia</taxon>
        <taxon>Myxococcales</taxon>
        <taxon>Cystobacterineae</taxon>
        <taxon>Archangiaceae</taxon>
        <taxon>Archangium</taxon>
    </lineage>
</organism>
<feature type="transmembrane region" description="Helical" evidence="7">
    <location>
        <begin position="373"/>
        <end position="396"/>
    </location>
</feature>
<keyword evidence="8" id="KW-0449">Lipoprotein</keyword>
<dbReference type="EC" id="2.5.1.145" evidence="7"/>
<dbReference type="Pfam" id="PF01790">
    <property type="entry name" value="LGT"/>
    <property type="match status" value="1"/>
</dbReference>
<keyword evidence="2 7" id="KW-1003">Cell membrane</keyword>
<proteinExistence type="inferred from homology"/>
<comment type="function">
    <text evidence="7">Catalyzes the transfer of the diacylglyceryl group from phosphatidylglycerol to the sulfhydryl group of the N-terminal cysteine of a prolipoprotein, the first step in the formation of mature lipoproteins.</text>
</comment>
<dbReference type="InterPro" id="IPR001640">
    <property type="entry name" value="Lgt"/>
</dbReference>
<evidence type="ECO:0000256" key="3">
    <source>
        <dbReference type="ARBA" id="ARBA00022679"/>
    </source>
</evidence>
<feature type="binding site" evidence="7">
    <location>
        <position position="218"/>
    </location>
    <ligand>
        <name>a 1,2-diacyl-sn-glycero-3-phospho-(1'-sn-glycerol)</name>
        <dbReference type="ChEBI" id="CHEBI:64716"/>
    </ligand>
</feature>
<dbReference type="PANTHER" id="PTHR30589:SF0">
    <property type="entry name" value="PHOSPHATIDYLGLYCEROL--PROLIPOPROTEIN DIACYLGLYCERYL TRANSFERASE"/>
    <property type="match status" value="1"/>
</dbReference>
<feature type="transmembrane region" description="Helical" evidence="7">
    <location>
        <begin position="168"/>
        <end position="192"/>
    </location>
</feature>
<reference evidence="8 9" key="1">
    <citation type="submission" date="2017-08" db="EMBL/GenBank/DDBJ databases">
        <title>Infants hospitalized years apart are colonized by the same room-sourced microbial strains.</title>
        <authorList>
            <person name="Brooks B."/>
            <person name="Olm M.R."/>
            <person name="Firek B.A."/>
            <person name="Baker R."/>
            <person name="Thomas B.C."/>
            <person name="Morowitz M.J."/>
            <person name="Banfield J.F."/>
        </authorList>
    </citation>
    <scope>NUCLEOTIDE SEQUENCE [LARGE SCALE GENOMIC DNA]</scope>
    <source>
        <strain evidence="8">S2_003_000_R2_14</strain>
    </source>
</reference>